<dbReference type="EMBL" id="CM042020">
    <property type="protein sequence ID" value="KAI3820862.1"/>
    <property type="molecule type" value="Genomic_DNA"/>
</dbReference>
<gene>
    <name evidence="1" type="ORF">L1987_08412</name>
</gene>
<dbReference type="Proteomes" id="UP001056120">
    <property type="component" value="Linkage Group LG03"/>
</dbReference>
<name>A0ACB9JL40_9ASTR</name>
<reference evidence="1 2" key="2">
    <citation type="journal article" date="2022" name="Mol. Ecol. Resour.">
        <title>The genomes of chicory, endive, great burdock and yacon provide insights into Asteraceae paleo-polyploidization history and plant inulin production.</title>
        <authorList>
            <person name="Fan W."/>
            <person name="Wang S."/>
            <person name="Wang H."/>
            <person name="Wang A."/>
            <person name="Jiang F."/>
            <person name="Liu H."/>
            <person name="Zhao H."/>
            <person name="Xu D."/>
            <person name="Zhang Y."/>
        </authorList>
    </citation>
    <scope>NUCLEOTIDE SEQUENCE [LARGE SCALE GENOMIC DNA]</scope>
    <source>
        <strain evidence="2">cv. Yunnan</strain>
        <tissue evidence="1">Leaves</tissue>
    </source>
</reference>
<evidence type="ECO:0000313" key="1">
    <source>
        <dbReference type="EMBL" id="KAI3820862.1"/>
    </source>
</evidence>
<accession>A0ACB9JL40</accession>
<proteinExistence type="predicted"/>
<reference evidence="2" key="1">
    <citation type="journal article" date="2022" name="Mol. Ecol. Resour.">
        <title>The genomes of chicory, endive, great burdock and yacon provide insights into Asteraceae palaeo-polyploidization history and plant inulin production.</title>
        <authorList>
            <person name="Fan W."/>
            <person name="Wang S."/>
            <person name="Wang H."/>
            <person name="Wang A."/>
            <person name="Jiang F."/>
            <person name="Liu H."/>
            <person name="Zhao H."/>
            <person name="Xu D."/>
            <person name="Zhang Y."/>
        </authorList>
    </citation>
    <scope>NUCLEOTIDE SEQUENCE [LARGE SCALE GENOMIC DNA]</scope>
    <source>
        <strain evidence="2">cv. Yunnan</strain>
    </source>
</reference>
<organism evidence="1 2">
    <name type="scientific">Smallanthus sonchifolius</name>
    <dbReference type="NCBI Taxonomy" id="185202"/>
    <lineage>
        <taxon>Eukaryota</taxon>
        <taxon>Viridiplantae</taxon>
        <taxon>Streptophyta</taxon>
        <taxon>Embryophyta</taxon>
        <taxon>Tracheophyta</taxon>
        <taxon>Spermatophyta</taxon>
        <taxon>Magnoliopsida</taxon>
        <taxon>eudicotyledons</taxon>
        <taxon>Gunneridae</taxon>
        <taxon>Pentapetalae</taxon>
        <taxon>asterids</taxon>
        <taxon>campanulids</taxon>
        <taxon>Asterales</taxon>
        <taxon>Asteraceae</taxon>
        <taxon>Asteroideae</taxon>
        <taxon>Heliantheae alliance</taxon>
        <taxon>Millerieae</taxon>
        <taxon>Smallanthus</taxon>
    </lineage>
</organism>
<protein>
    <submittedName>
        <fullName evidence="1">Uncharacterized protein</fullName>
    </submittedName>
</protein>
<keyword evidence="2" id="KW-1185">Reference proteome</keyword>
<sequence>MVEILGRAGRLEEAHNLINSMPMQPHGGVWGALLLACSTHNDVKLGEIAAKHCFELEADSSGHSQTHSGKEGKMDISFSGSVRLKTATKQCN</sequence>
<comment type="caution">
    <text evidence="1">The sequence shown here is derived from an EMBL/GenBank/DDBJ whole genome shotgun (WGS) entry which is preliminary data.</text>
</comment>
<evidence type="ECO:0000313" key="2">
    <source>
        <dbReference type="Proteomes" id="UP001056120"/>
    </source>
</evidence>